<comment type="function">
    <text evidence="2">Converts GTP to 7,8-dihydroneopterin triphosphate.</text>
</comment>
<evidence type="ECO:0000313" key="4">
    <source>
        <dbReference type="Proteomes" id="UP000018418"/>
    </source>
</evidence>
<comment type="similarity">
    <text evidence="2">Belongs to the GTP cyclohydrolase IV family.</text>
</comment>
<dbReference type="HAMAP" id="MF_01527_B">
    <property type="entry name" value="GTP_cyclohydrol_B"/>
    <property type="match status" value="1"/>
</dbReference>
<organism evidence="3 4">
    <name type="scientific">Acinetobacter brisouii CIP 110357</name>
    <dbReference type="NCBI Taxonomy" id="1341683"/>
    <lineage>
        <taxon>Bacteria</taxon>
        <taxon>Pseudomonadati</taxon>
        <taxon>Pseudomonadota</taxon>
        <taxon>Gammaproteobacteria</taxon>
        <taxon>Moraxellales</taxon>
        <taxon>Moraxellaceae</taxon>
        <taxon>Acinetobacter</taxon>
    </lineage>
</organism>
<comment type="catalytic activity">
    <reaction evidence="2">
        <text>GTP + H2O = 7,8-dihydroneopterin 3'-triphosphate + formate + H(+)</text>
        <dbReference type="Rhea" id="RHEA:17473"/>
        <dbReference type="ChEBI" id="CHEBI:15377"/>
        <dbReference type="ChEBI" id="CHEBI:15378"/>
        <dbReference type="ChEBI" id="CHEBI:15740"/>
        <dbReference type="ChEBI" id="CHEBI:37565"/>
        <dbReference type="ChEBI" id="CHEBI:58462"/>
        <dbReference type="EC" id="3.5.4.16"/>
    </reaction>
</comment>
<proteinExistence type="inferred from homology"/>
<gene>
    <name evidence="2" type="primary">folE2</name>
    <name evidence="3" type="ORF">P255_00901</name>
</gene>
<evidence type="ECO:0000313" key="3">
    <source>
        <dbReference type="EMBL" id="ESK52740.1"/>
    </source>
</evidence>
<reference evidence="3 4" key="1">
    <citation type="submission" date="2013-10" db="EMBL/GenBank/DDBJ databases">
        <title>The Genome Sequence of Acinetobacter brisouii CIP 110357.</title>
        <authorList>
            <consortium name="The Broad Institute Genomics Platform"/>
            <consortium name="The Broad Institute Genome Sequencing Center for Infectious Disease"/>
            <person name="Cerqueira G."/>
            <person name="Feldgarden M."/>
            <person name="Courvalin P."/>
            <person name="Grillot-Courvalin C."/>
            <person name="Clermont D."/>
            <person name="Rocha E."/>
            <person name="Yoon E.-J."/>
            <person name="Nemec A."/>
            <person name="Young S.K."/>
            <person name="Zeng Q."/>
            <person name="Gargeya S."/>
            <person name="Fitzgerald M."/>
            <person name="Abouelleil A."/>
            <person name="Alvarado L."/>
            <person name="Berlin A.M."/>
            <person name="Chapman S.B."/>
            <person name="Gainer-Dewar J."/>
            <person name="Goldberg J."/>
            <person name="Gnerre S."/>
            <person name="Griggs A."/>
            <person name="Gujja S."/>
            <person name="Hansen M."/>
            <person name="Howarth C."/>
            <person name="Imamovic A."/>
            <person name="Ireland A."/>
            <person name="Larimer J."/>
            <person name="McCowan C."/>
            <person name="Murphy C."/>
            <person name="Pearson M."/>
            <person name="Poon T.W."/>
            <person name="Priest M."/>
            <person name="Roberts A."/>
            <person name="Saif S."/>
            <person name="Shea T."/>
            <person name="Sykes S."/>
            <person name="Wortman J."/>
            <person name="Nusbaum C."/>
            <person name="Birren B."/>
        </authorList>
    </citation>
    <scope>NUCLEOTIDE SEQUENCE [LARGE SCALE GENOMIC DNA]</scope>
    <source>
        <strain evidence="3 4">CIP 110357</strain>
    </source>
</reference>
<dbReference type="EMBL" id="AYEU01000003">
    <property type="protein sequence ID" value="ESK52740.1"/>
    <property type="molecule type" value="Genomic_DNA"/>
</dbReference>
<keyword evidence="4" id="KW-1185">Reference proteome</keyword>
<dbReference type="STRING" id="396323.VH98_07485"/>
<evidence type="ECO:0000256" key="1">
    <source>
        <dbReference type="ARBA" id="ARBA00022801"/>
    </source>
</evidence>
<dbReference type="UniPathway" id="UPA00848">
    <property type="reaction ID" value="UER00151"/>
</dbReference>
<dbReference type="RefSeq" id="WP_004903918.1">
    <property type="nucleotide sequence ID" value="NZ_BBTI01000001.1"/>
</dbReference>
<dbReference type="NCBIfam" id="NF010200">
    <property type="entry name" value="PRK13674.1-1"/>
    <property type="match status" value="1"/>
</dbReference>
<comment type="pathway">
    <text evidence="2">Cofactor biosynthesis; 7,8-dihydroneopterin triphosphate biosynthesis; 7,8-dihydroneopterin triphosphate from GTP: step 1/1.</text>
</comment>
<dbReference type="PANTHER" id="PTHR36445:SF1">
    <property type="entry name" value="GTP CYCLOHYDROLASE MPTA"/>
    <property type="match status" value="1"/>
</dbReference>
<dbReference type="Pfam" id="PF02649">
    <property type="entry name" value="GCHY-1"/>
    <property type="match status" value="1"/>
</dbReference>
<name>V2UVQ3_9GAMM</name>
<dbReference type="InterPro" id="IPR003801">
    <property type="entry name" value="GTP_cyclohydrolase_FolE2/MptA"/>
</dbReference>
<feature type="site" description="May be catalytically important" evidence="2">
    <location>
        <position position="153"/>
    </location>
</feature>
<accession>V2UVQ3</accession>
<comment type="caution">
    <text evidence="3">The sequence shown here is derived from an EMBL/GenBank/DDBJ whole genome shotgun (WGS) entry which is preliminary data.</text>
</comment>
<dbReference type="PANTHER" id="PTHR36445">
    <property type="entry name" value="GTP CYCLOHYDROLASE MPTA"/>
    <property type="match status" value="1"/>
</dbReference>
<dbReference type="Proteomes" id="UP000018418">
    <property type="component" value="Unassembled WGS sequence"/>
</dbReference>
<dbReference type="GO" id="GO:0003934">
    <property type="term" value="F:GTP cyclohydrolase I activity"/>
    <property type="evidence" value="ECO:0007669"/>
    <property type="project" value="UniProtKB-UniRule"/>
</dbReference>
<dbReference type="GO" id="GO:0046654">
    <property type="term" value="P:tetrahydrofolate biosynthetic process"/>
    <property type="evidence" value="ECO:0007669"/>
    <property type="project" value="UniProtKB-UniRule"/>
</dbReference>
<evidence type="ECO:0000256" key="2">
    <source>
        <dbReference type="HAMAP-Rule" id="MF_01527"/>
    </source>
</evidence>
<protein>
    <recommendedName>
        <fullName evidence="2">GTP cyclohydrolase FolE2</fullName>
        <ecNumber evidence="2">3.5.4.16</ecNumber>
    </recommendedName>
</protein>
<dbReference type="EC" id="3.5.4.16" evidence="2"/>
<keyword evidence="1 2" id="KW-0378">Hydrolase</keyword>
<dbReference type="AlphaFoldDB" id="V2UVQ3"/>
<dbReference type="OrthoDB" id="239637at2"/>
<dbReference type="HOGENOM" id="CLU_062816_0_0_6"/>
<dbReference type="InterPro" id="IPR022838">
    <property type="entry name" value="GTP_cyclohydrolase_FolE2"/>
</dbReference>
<dbReference type="Gene3D" id="3.10.270.10">
    <property type="entry name" value="Urate Oxidase"/>
    <property type="match status" value="1"/>
</dbReference>
<sequence>MNQILPDISQTQQPNYSSPLAWVGMQGIDLPLQLEQSTGIYPILCKVNATVNLPRADIKGIHMSRLYQHCNQLQQLNILEIYQLLQKMITSHQDCGSSAAQFDCQFELLLQRHALSSPELCGWKAYPVKLHTKLENGKFRFEFGVEVSYSSTCPCSAALSRQVIHDTFVDDFQNDTELKTHQIAKWLLQNASLATPHSQRSLAQVTIRQHSITQDLKIIELIDLIEETLQTATQTAVKRIDEQTFAKRNGENLMFVEDAARRLSYALAQPYIDWSLKVDHQESLHPHNAVAYQHSEHWLTDI</sequence>
<dbReference type="PATRIC" id="fig|1341683.3.peg.893"/>